<evidence type="ECO:0000256" key="4">
    <source>
        <dbReference type="SAM" id="MobiDB-lite"/>
    </source>
</evidence>
<dbReference type="PANTHER" id="PTHR43999">
    <property type="entry name" value="DNAJ HOMOLOG SUBFAMILY C MEMBER 2"/>
    <property type="match status" value="1"/>
</dbReference>
<evidence type="ECO:0000259" key="5">
    <source>
        <dbReference type="PROSITE" id="PS50076"/>
    </source>
</evidence>
<dbReference type="InterPro" id="IPR058871">
    <property type="entry name" value="Zuotin_N"/>
</dbReference>
<accession>A0A5E8B5L3</accession>
<keyword evidence="7" id="KW-1185">Reference proteome</keyword>
<dbReference type="InterPro" id="IPR036869">
    <property type="entry name" value="J_dom_sf"/>
</dbReference>
<dbReference type="EMBL" id="CABVLU010000001">
    <property type="protein sequence ID" value="VVT46843.1"/>
    <property type="molecule type" value="Genomic_DNA"/>
</dbReference>
<feature type="region of interest" description="Disordered" evidence="4">
    <location>
        <begin position="291"/>
        <end position="352"/>
    </location>
</feature>
<dbReference type="GO" id="GO:0043022">
    <property type="term" value="F:ribosome binding"/>
    <property type="evidence" value="ECO:0007669"/>
    <property type="project" value="InterPro"/>
</dbReference>
<dbReference type="Pfam" id="PF21884">
    <property type="entry name" value="ZUO1-like_ZHD"/>
    <property type="match status" value="1"/>
</dbReference>
<reference evidence="6 7" key="1">
    <citation type="submission" date="2019-09" db="EMBL/GenBank/DDBJ databases">
        <authorList>
            <person name="Brejova B."/>
        </authorList>
    </citation>
    <scope>NUCLEOTIDE SEQUENCE [LARGE SCALE GENOMIC DNA]</scope>
</reference>
<dbReference type="InterPro" id="IPR032003">
    <property type="entry name" value="RAC_head"/>
</dbReference>
<evidence type="ECO:0000256" key="1">
    <source>
        <dbReference type="ARBA" id="ARBA00004496"/>
    </source>
</evidence>
<feature type="compositionally biased region" description="Basic and acidic residues" evidence="4">
    <location>
        <begin position="314"/>
        <end position="330"/>
    </location>
</feature>
<dbReference type="RefSeq" id="XP_031852028.1">
    <property type="nucleotide sequence ID" value="XM_031996137.1"/>
</dbReference>
<proteinExistence type="predicted"/>
<name>A0A5E8B5L3_9ASCO</name>
<dbReference type="Proteomes" id="UP000398389">
    <property type="component" value="Unassembled WGS sequence"/>
</dbReference>
<dbReference type="PANTHER" id="PTHR43999:SF1">
    <property type="entry name" value="DNAJ HOMOLOG SUBFAMILY C MEMBER 2"/>
    <property type="match status" value="1"/>
</dbReference>
<dbReference type="Pfam" id="PF26185">
    <property type="entry name" value="Zuotin_N"/>
    <property type="match status" value="1"/>
</dbReference>
<dbReference type="Gene3D" id="1.10.8.840">
    <property type="entry name" value="Ribosome-associated complex head domain"/>
    <property type="match status" value="1"/>
</dbReference>
<dbReference type="InterPro" id="IPR001623">
    <property type="entry name" value="DnaJ_domain"/>
</dbReference>
<dbReference type="SUPFAM" id="SSF46565">
    <property type="entry name" value="Chaperone J-domain"/>
    <property type="match status" value="1"/>
</dbReference>
<dbReference type="CDD" id="cd06257">
    <property type="entry name" value="DnaJ"/>
    <property type="match status" value="1"/>
</dbReference>
<dbReference type="OrthoDB" id="1690618at2759"/>
<dbReference type="GO" id="GO:0051083">
    <property type="term" value="P:'de novo' cotranslational protein folding"/>
    <property type="evidence" value="ECO:0007669"/>
    <property type="project" value="InterPro"/>
</dbReference>
<evidence type="ECO:0000256" key="3">
    <source>
        <dbReference type="ARBA" id="ARBA00023186"/>
    </source>
</evidence>
<dbReference type="Gene3D" id="1.10.287.110">
    <property type="entry name" value="DnaJ domain"/>
    <property type="match status" value="1"/>
</dbReference>
<comment type="subcellular location">
    <subcellularLocation>
        <location evidence="1">Cytoplasm</location>
    </subcellularLocation>
</comment>
<dbReference type="InterPro" id="IPR018253">
    <property type="entry name" value="DnaJ_domain_CS"/>
</dbReference>
<dbReference type="InterPro" id="IPR054076">
    <property type="entry name" value="ZUO1-like_ZHD"/>
</dbReference>
<sequence>MTTATLLPLPAEWSAPESFQAYATISSPSKRVIEPVGPGFLAHARRTLRGRTWSEDEKIQAEKNVKKVVENKDEIELEDEPEDPSIFELDAKDWKNQDHYMVLGLTKLRYNATDDQIRIAHRRKVLKHHPDKKAAQGQINEDSLFKCIQKAFEVLSDPVRRRQFDSVDKAADVLPPKKNVKGDFIELWAPVFAAEGRFSKTQPVPVLGTLESPKTQVDAFYSFWYKFDSWRTFEYLDEDVPDDSSNRDNKRYIEKKNKAARQKYKTDDTVRLRKLVDTALAQDPRIKMFQDAEKKAREQRKWEREAGARAAQQAKEEAEKKKAEEERLAKESQQAGKKAKEAAKNAKKKLKRTVRAGPKEVSYFGEADSKVQESIDADVDAILEKLNDTQLADLAGKVSDNKDAAAVKAAYVATAAELKLSSVKYFSS</sequence>
<dbReference type="GO" id="GO:0030544">
    <property type="term" value="F:Hsp70 protein binding"/>
    <property type="evidence" value="ECO:0007669"/>
    <property type="project" value="InterPro"/>
</dbReference>
<feature type="domain" description="J" evidence="5">
    <location>
        <begin position="98"/>
        <end position="168"/>
    </location>
</feature>
<dbReference type="PROSITE" id="PS00636">
    <property type="entry name" value="DNAJ_1"/>
    <property type="match status" value="1"/>
</dbReference>
<keyword evidence="2" id="KW-0963">Cytoplasm</keyword>
<dbReference type="SMART" id="SM00271">
    <property type="entry name" value="DnaJ"/>
    <property type="match status" value="1"/>
</dbReference>
<keyword evidence="3" id="KW-0143">Chaperone</keyword>
<evidence type="ECO:0000313" key="6">
    <source>
        <dbReference type="EMBL" id="VVT46843.1"/>
    </source>
</evidence>
<evidence type="ECO:0000313" key="7">
    <source>
        <dbReference type="Proteomes" id="UP000398389"/>
    </source>
</evidence>
<dbReference type="AlphaFoldDB" id="A0A5E8B5L3"/>
<dbReference type="GO" id="GO:0006450">
    <property type="term" value="P:regulation of translational fidelity"/>
    <property type="evidence" value="ECO:0007669"/>
    <property type="project" value="InterPro"/>
</dbReference>
<protein>
    <recommendedName>
        <fullName evidence="5">J domain-containing protein</fullName>
    </recommendedName>
</protein>
<dbReference type="Pfam" id="PF16717">
    <property type="entry name" value="RAC_head"/>
    <property type="match status" value="1"/>
</dbReference>
<gene>
    <name evidence="6" type="ORF">SAPINGB_P001415</name>
</gene>
<dbReference type="PROSITE" id="PS50076">
    <property type="entry name" value="DNAJ_2"/>
    <property type="match status" value="1"/>
</dbReference>
<dbReference type="PRINTS" id="PR00625">
    <property type="entry name" value="JDOMAIN"/>
</dbReference>
<dbReference type="InterPro" id="IPR042569">
    <property type="entry name" value="RAC_head_sf"/>
</dbReference>
<dbReference type="InterPro" id="IPR044634">
    <property type="entry name" value="Zuotin/DnaJC2"/>
</dbReference>
<dbReference type="CDD" id="cd23953">
    <property type="entry name" value="zuotin_NTD"/>
    <property type="match status" value="1"/>
</dbReference>
<feature type="compositionally biased region" description="Basic and acidic residues" evidence="4">
    <location>
        <begin position="291"/>
        <end position="307"/>
    </location>
</feature>
<evidence type="ECO:0000256" key="2">
    <source>
        <dbReference type="ARBA" id="ARBA00022490"/>
    </source>
</evidence>
<dbReference type="Pfam" id="PF00226">
    <property type="entry name" value="DnaJ"/>
    <property type="match status" value="1"/>
</dbReference>
<organism evidence="6 7">
    <name type="scientific">Magnusiomyces paraingens</name>
    <dbReference type="NCBI Taxonomy" id="2606893"/>
    <lineage>
        <taxon>Eukaryota</taxon>
        <taxon>Fungi</taxon>
        <taxon>Dikarya</taxon>
        <taxon>Ascomycota</taxon>
        <taxon>Saccharomycotina</taxon>
        <taxon>Dipodascomycetes</taxon>
        <taxon>Dipodascales</taxon>
        <taxon>Dipodascaceae</taxon>
        <taxon>Magnusiomyces</taxon>
    </lineage>
</organism>
<dbReference type="GeneID" id="43580237"/>
<dbReference type="GO" id="GO:0005829">
    <property type="term" value="C:cytosol"/>
    <property type="evidence" value="ECO:0007669"/>
    <property type="project" value="TreeGrafter"/>
</dbReference>